<reference evidence="2" key="1">
    <citation type="journal article" date="2021" name="PeerJ">
        <title>Extensive microbial diversity within the chicken gut microbiome revealed by metagenomics and culture.</title>
        <authorList>
            <person name="Gilroy R."/>
            <person name="Ravi A."/>
            <person name="Getino M."/>
            <person name="Pursley I."/>
            <person name="Horton D.L."/>
            <person name="Alikhan N.F."/>
            <person name="Baker D."/>
            <person name="Gharbi K."/>
            <person name="Hall N."/>
            <person name="Watson M."/>
            <person name="Adriaenssens E.M."/>
            <person name="Foster-Nyarko E."/>
            <person name="Jarju S."/>
            <person name="Secka A."/>
            <person name="Antonio M."/>
            <person name="Oren A."/>
            <person name="Chaudhuri R.R."/>
            <person name="La Ragione R."/>
            <person name="Hildebrand F."/>
            <person name="Pallen M.J."/>
        </authorList>
    </citation>
    <scope>NUCLEOTIDE SEQUENCE</scope>
    <source>
        <strain evidence="2">ChiW7-2402</strain>
    </source>
</reference>
<comment type="caution">
    <text evidence="2">The sequence shown here is derived from an EMBL/GenBank/DDBJ whole genome shotgun (WGS) entry which is preliminary data.</text>
</comment>
<name>A0A9D2G4M0_9FIRM</name>
<accession>A0A9D2G4M0</accession>
<dbReference type="Proteomes" id="UP000824102">
    <property type="component" value="Unassembled WGS sequence"/>
</dbReference>
<feature type="domain" description="DUF3885" evidence="1">
    <location>
        <begin position="92"/>
        <end position="178"/>
    </location>
</feature>
<protein>
    <recommendedName>
        <fullName evidence="1">DUF3885 domain-containing protein</fullName>
    </recommendedName>
</protein>
<proteinExistence type="predicted"/>
<dbReference type="EMBL" id="DXBB01000077">
    <property type="protein sequence ID" value="HIZ73054.1"/>
    <property type="molecule type" value="Genomic_DNA"/>
</dbReference>
<reference evidence="2" key="2">
    <citation type="submission" date="2021-04" db="EMBL/GenBank/DDBJ databases">
        <authorList>
            <person name="Gilroy R."/>
        </authorList>
    </citation>
    <scope>NUCLEOTIDE SEQUENCE</scope>
    <source>
        <strain evidence="2">ChiW7-2402</strain>
    </source>
</reference>
<dbReference type="InterPro" id="IPR024976">
    <property type="entry name" value="DUF3885"/>
</dbReference>
<evidence type="ECO:0000259" key="1">
    <source>
        <dbReference type="Pfam" id="PF13021"/>
    </source>
</evidence>
<dbReference type="Pfam" id="PF13021">
    <property type="entry name" value="DUF3885"/>
    <property type="match status" value="1"/>
</dbReference>
<gene>
    <name evidence="2" type="ORF">H9964_05705</name>
</gene>
<evidence type="ECO:0000313" key="3">
    <source>
        <dbReference type="Proteomes" id="UP000824102"/>
    </source>
</evidence>
<sequence length="196" mass="23719">MCRNKWFDDNNQAKIKRVVREFCIEDSVYHRNHNTIQLDFTSLPFSKRTMLLAEILEYILNDNEFFFCELYAIGINLKHRYIKIHPNKENCVEYRTLNEDIVPLYDNLSFIRVDPNTFRFKRFAKDVFTKNGFINNYLFIDEKRNLVLKPYDERGIAIASKDKDYLRELFFRYEKYITSVYYDEIKANLFCDASSN</sequence>
<organism evidence="2 3">
    <name type="scientific">Candidatus Gallimonas intestinavium</name>
    <dbReference type="NCBI Taxonomy" id="2838603"/>
    <lineage>
        <taxon>Bacteria</taxon>
        <taxon>Bacillati</taxon>
        <taxon>Bacillota</taxon>
        <taxon>Clostridia</taxon>
        <taxon>Candidatus Gallimonas</taxon>
    </lineage>
</organism>
<evidence type="ECO:0000313" key="2">
    <source>
        <dbReference type="EMBL" id="HIZ73054.1"/>
    </source>
</evidence>
<dbReference type="AlphaFoldDB" id="A0A9D2G4M0"/>